<reference evidence="1 2" key="1">
    <citation type="submission" date="2018-06" db="EMBL/GenBank/DDBJ databases">
        <authorList>
            <consortium name="Pathogen Informatics"/>
            <person name="Doyle S."/>
        </authorList>
    </citation>
    <scope>NUCLEOTIDE SEQUENCE [LARGE SCALE GENOMIC DNA]</scope>
    <source>
        <strain evidence="1 2">NCTC4824</strain>
    </source>
</reference>
<protein>
    <submittedName>
        <fullName evidence="1">Spore coat protein YutH</fullName>
    </submittedName>
</protein>
<dbReference type="NCBIfam" id="TIGR02905">
    <property type="entry name" value="spore_yutH"/>
    <property type="match status" value="1"/>
</dbReference>
<dbReference type="Gene3D" id="3.90.1200.10">
    <property type="match status" value="1"/>
</dbReference>
<keyword evidence="1" id="KW-0946">Virion</keyword>
<keyword evidence="2" id="KW-1185">Reference proteome</keyword>
<dbReference type="PANTHER" id="PTHR39179:SF2">
    <property type="entry name" value="ENDOSPORE COAT-ASSOCIATED PROTEIN YUTH"/>
    <property type="match status" value="1"/>
</dbReference>
<dbReference type="PANTHER" id="PTHR39179">
    <property type="entry name" value="SPORE COAT PROTEIN I"/>
    <property type="match status" value="1"/>
</dbReference>
<proteinExistence type="predicted"/>
<dbReference type="EMBL" id="LS483476">
    <property type="protein sequence ID" value="SQI61605.1"/>
    <property type="molecule type" value="Genomic_DNA"/>
</dbReference>
<dbReference type="Proteomes" id="UP000249134">
    <property type="component" value="Chromosome 1"/>
</dbReference>
<accession>A0A2X4ZAX2</accession>
<dbReference type="InterPro" id="IPR011009">
    <property type="entry name" value="Kinase-like_dom_sf"/>
</dbReference>
<organism evidence="1 2">
    <name type="scientific">Lederbergia lenta</name>
    <name type="common">Bacillus lentus</name>
    <dbReference type="NCBI Taxonomy" id="1467"/>
    <lineage>
        <taxon>Bacteria</taxon>
        <taxon>Bacillati</taxon>
        <taxon>Bacillota</taxon>
        <taxon>Bacilli</taxon>
        <taxon>Bacillales</taxon>
        <taxon>Bacillaceae</taxon>
        <taxon>Lederbergia</taxon>
    </lineage>
</organism>
<dbReference type="InterPro" id="IPR047175">
    <property type="entry name" value="CotS-like"/>
</dbReference>
<dbReference type="SUPFAM" id="SSF56112">
    <property type="entry name" value="Protein kinase-like (PK-like)"/>
    <property type="match status" value="1"/>
</dbReference>
<dbReference type="AlphaFoldDB" id="A0A2X4ZAX2"/>
<dbReference type="InterPro" id="IPR014254">
    <property type="entry name" value="Spore_coat_YutH"/>
</dbReference>
<dbReference type="GO" id="GO:0042601">
    <property type="term" value="C:endospore-forming forespore"/>
    <property type="evidence" value="ECO:0007669"/>
    <property type="project" value="TreeGrafter"/>
</dbReference>
<evidence type="ECO:0000313" key="2">
    <source>
        <dbReference type="Proteomes" id="UP000249134"/>
    </source>
</evidence>
<name>A0A2X4ZAX2_LEDLE</name>
<gene>
    <name evidence="1" type="ORF">NCTC4824_03301</name>
</gene>
<sequence length="331" mass="39947">MSMEILEKYYEIKPESSIQDGNITRYMKNDSIYTIVPVTHVEQETLIELYEISEHMAKYQDKKVSRFVAQAEGKFLITHEEQDYVLLKNTKRKSGSQKNVGRMLAKFHERGKEIQIQISSINRIGQWKEYWITRLEQLERAWHAAVQEKPEEEFEKLFIESFPYYLGLCENAIQYVTDTEMDIVPQYSDRGTICHERFHDNLWKESLEIRNPFDWVFDHCGRDIAEWVRGCYFRQPRSFQPEMIHFLQGYQSIITITEFSWRLIYARLLFPLHYFSCIEEYYSAETQSKQKHLEEKMRRYIRDSGEYELFLKHFYKIAGADTKRIPIIDWI</sequence>
<evidence type="ECO:0000313" key="1">
    <source>
        <dbReference type="EMBL" id="SQI61605.1"/>
    </source>
</evidence>
<keyword evidence="1" id="KW-0167">Capsid protein</keyword>
<dbReference type="STRING" id="1348624.GCA_001591545_02474"/>
<dbReference type="RefSeq" id="WP_066142145.1">
    <property type="nucleotide sequence ID" value="NZ_CBCSGM010000003.1"/>
</dbReference>
<dbReference type="KEGG" id="blen:NCTC4824_03301"/>